<name>A0A1T2XAR9_9BACL</name>
<gene>
    <name evidence="2" type="ORF">BVG16_16590</name>
</gene>
<organism evidence="2 3">
    <name type="scientific">Paenibacillus selenitireducens</name>
    <dbReference type="NCBI Taxonomy" id="1324314"/>
    <lineage>
        <taxon>Bacteria</taxon>
        <taxon>Bacillati</taxon>
        <taxon>Bacillota</taxon>
        <taxon>Bacilli</taxon>
        <taxon>Bacillales</taxon>
        <taxon>Paenibacillaceae</taxon>
        <taxon>Paenibacillus</taxon>
    </lineage>
</organism>
<evidence type="ECO:0000313" key="2">
    <source>
        <dbReference type="EMBL" id="OPA76987.1"/>
    </source>
</evidence>
<dbReference type="OrthoDB" id="2382401at2"/>
<keyword evidence="3" id="KW-1185">Reference proteome</keyword>
<feature type="region of interest" description="Disordered" evidence="1">
    <location>
        <begin position="90"/>
        <end position="116"/>
    </location>
</feature>
<dbReference type="InterPro" id="IPR012347">
    <property type="entry name" value="Ferritin-like"/>
</dbReference>
<dbReference type="InterPro" id="IPR012851">
    <property type="entry name" value="Spore_coat_CotF-like"/>
</dbReference>
<dbReference type="Pfam" id="PF07875">
    <property type="entry name" value="Coat_F"/>
    <property type="match status" value="1"/>
</dbReference>
<proteinExistence type="predicted"/>
<dbReference type="STRING" id="1324314.BVG16_16590"/>
<reference evidence="2 3" key="1">
    <citation type="submission" date="2017-01" db="EMBL/GenBank/DDBJ databases">
        <title>Genome analysis of Paenibacillus selenitrireducens ES3-24.</title>
        <authorList>
            <person name="Xu D."/>
            <person name="Yao R."/>
            <person name="Zheng S."/>
        </authorList>
    </citation>
    <scope>NUCLEOTIDE SEQUENCE [LARGE SCALE GENOMIC DNA]</scope>
    <source>
        <strain evidence="2 3">ES3-24</strain>
    </source>
</reference>
<protein>
    <recommendedName>
        <fullName evidence="4">Spore coat protein</fullName>
    </recommendedName>
</protein>
<evidence type="ECO:0000256" key="1">
    <source>
        <dbReference type="SAM" id="MobiDB-lite"/>
    </source>
</evidence>
<dbReference type="AlphaFoldDB" id="A0A1T2XAR9"/>
<evidence type="ECO:0000313" key="3">
    <source>
        <dbReference type="Proteomes" id="UP000190188"/>
    </source>
</evidence>
<dbReference type="EMBL" id="MSZX01000006">
    <property type="protein sequence ID" value="OPA76987.1"/>
    <property type="molecule type" value="Genomic_DNA"/>
</dbReference>
<dbReference type="Proteomes" id="UP000190188">
    <property type="component" value="Unassembled WGS sequence"/>
</dbReference>
<dbReference type="Gene3D" id="1.20.1260.10">
    <property type="match status" value="1"/>
</dbReference>
<comment type="caution">
    <text evidence="2">The sequence shown here is derived from an EMBL/GenBank/DDBJ whole genome shotgun (WGS) entry which is preliminary data.</text>
</comment>
<sequence>MPDGDMMYTILADLKRTVGEYTTATTEAACPAVRSMFTNLLNHSLQIQGDLYNYMQQNNMYDKPSPALKQAIDKEMQLMQQTQQQTQQFVSQKQAQNFQPQANAQAAQTSNNPYYF</sequence>
<accession>A0A1T2XAR9</accession>
<evidence type="ECO:0008006" key="4">
    <source>
        <dbReference type="Google" id="ProtNLM"/>
    </source>
</evidence>